<organism evidence="2 3">
    <name type="scientific">Gaetbulibacter aestuarii</name>
    <dbReference type="NCBI Taxonomy" id="1502358"/>
    <lineage>
        <taxon>Bacteria</taxon>
        <taxon>Pseudomonadati</taxon>
        <taxon>Bacteroidota</taxon>
        <taxon>Flavobacteriia</taxon>
        <taxon>Flavobacteriales</taxon>
        <taxon>Flavobacteriaceae</taxon>
        <taxon>Gaetbulibacter</taxon>
    </lineage>
</organism>
<evidence type="ECO:0000313" key="3">
    <source>
        <dbReference type="Proteomes" id="UP001610100"/>
    </source>
</evidence>
<gene>
    <name evidence="2" type="ORF">V8G58_01885</name>
</gene>
<dbReference type="Pfam" id="PF22400">
    <property type="entry name" value="DUF6980"/>
    <property type="match status" value="1"/>
</dbReference>
<accession>A0ABW7MZP3</accession>
<dbReference type="InterPro" id="IPR053918">
    <property type="entry name" value="DUF6980"/>
</dbReference>
<comment type="caution">
    <text evidence="2">The sequence shown here is derived from an EMBL/GenBank/DDBJ whole genome shotgun (WGS) entry which is preliminary data.</text>
</comment>
<proteinExistence type="predicted"/>
<dbReference type="Proteomes" id="UP001610100">
    <property type="component" value="Unassembled WGS sequence"/>
</dbReference>
<sequence>MDFDEFKKLYARFSAPDTLNYSTGTADYERYVEAFYDNKTFYEWMLQQELTKAGFNYSEYCCVTMAQHVFEGLKKDGSMDLYNADVVMRRWDDGTLGIPIHDGGSSIIVITFCPWCGQGLKPPKSSP</sequence>
<reference evidence="2 3" key="1">
    <citation type="submission" date="2024-02" db="EMBL/GenBank/DDBJ databases">
        <title>A Gaetbulibacter species isolated from tidal flats and genomic insights of their niches.</title>
        <authorList>
            <person name="Ye Y."/>
        </authorList>
    </citation>
    <scope>NUCLEOTIDE SEQUENCE [LARGE SCALE GENOMIC DNA]</scope>
    <source>
        <strain evidence="2 3">KYW382</strain>
    </source>
</reference>
<protein>
    <recommendedName>
        <fullName evidence="1">DUF6980 domain-containing protein</fullName>
    </recommendedName>
</protein>
<name>A0ABW7MZP3_9FLAO</name>
<keyword evidence="3" id="KW-1185">Reference proteome</keyword>
<evidence type="ECO:0000259" key="1">
    <source>
        <dbReference type="Pfam" id="PF22400"/>
    </source>
</evidence>
<dbReference type="RefSeq" id="WP_344739080.1">
    <property type="nucleotide sequence ID" value="NZ_BAABAY010000001.1"/>
</dbReference>
<dbReference type="EMBL" id="JBAWKB010000001">
    <property type="protein sequence ID" value="MFH6770667.1"/>
    <property type="molecule type" value="Genomic_DNA"/>
</dbReference>
<feature type="domain" description="DUF6980" evidence="1">
    <location>
        <begin position="60"/>
        <end position="123"/>
    </location>
</feature>
<evidence type="ECO:0000313" key="2">
    <source>
        <dbReference type="EMBL" id="MFH6770667.1"/>
    </source>
</evidence>